<evidence type="ECO:0000256" key="3">
    <source>
        <dbReference type="ARBA" id="ARBA00022980"/>
    </source>
</evidence>
<evidence type="ECO:0000256" key="4">
    <source>
        <dbReference type="ARBA" id="ARBA00023274"/>
    </source>
</evidence>
<protein>
    <recommendedName>
        <fullName evidence="5 6">Large ribosomal subunit protein uL10</fullName>
    </recommendedName>
</protein>
<keyword evidence="6" id="KW-0699">rRNA-binding</keyword>
<dbReference type="GO" id="GO:1990904">
    <property type="term" value="C:ribonucleoprotein complex"/>
    <property type="evidence" value="ECO:0007669"/>
    <property type="project" value="UniProtKB-KW"/>
</dbReference>
<dbReference type="STRING" id="653733.Selin_1945"/>
<sequence length="175" mass="18829">MKTETLEKKQNVVSLVAQKIEQSAGVILCNYSGLTVKGADEFRSELRKLGAGYGVVKNTMLRRALPDVEGLDEHLHGTTGVVYTGDDFAAAAKYVSEFSTKSKEVITIKCGVMDGAVLSQADVVAISKLPSREVLLAKLLGTLNAPITNFVGVLAGVPRKFLYALNAVKEKKEQE</sequence>
<dbReference type="Pfam" id="PF00466">
    <property type="entry name" value="Ribosomal_L10"/>
    <property type="match status" value="1"/>
</dbReference>
<evidence type="ECO:0000256" key="2">
    <source>
        <dbReference type="ARBA" id="ARBA00008889"/>
    </source>
</evidence>
<name>E6W246_DESIS</name>
<evidence type="ECO:0000313" key="8">
    <source>
        <dbReference type="Proteomes" id="UP000002572"/>
    </source>
</evidence>
<dbReference type="InParanoid" id="E6W246"/>
<keyword evidence="6" id="KW-0694">RNA-binding</keyword>
<dbReference type="Proteomes" id="UP000002572">
    <property type="component" value="Chromosome"/>
</dbReference>
<dbReference type="SUPFAM" id="SSF160369">
    <property type="entry name" value="Ribosomal protein L10-like"/>
    <property type="match status" value="1"/>
</dbReference>
<dbReference type="EMBL" id="CP002432">
    <property type="protein sequence ID" value="ADU66672.1"/>
    <property type="molecule type" value="Genomic_DNA"/>
</dbReference>
<evidence type="ECO:0000256" key="5">
    <source>
        <dbReference type="ARBA" id="ARBA00035202"/>
    </source>
</evidence>
<dbReference type="RefSeq" id="WP_013506552.1">
    <property type="nucleotide sequence ID" value="NC_014836.1"/>
</dbReference>
<dbReference type="Gene3D" id="3.30.70.1730">
    <property type="match status" value="1"/>
</dbReference>
<dbReference type="KEGG" id="din:Selin_1945"/>
<dbReference type="InterPro" id="IPR047865">
    <property type="entry name" value="Ribosomal_uL10_bac_type"/>
</dbReference>
<reference evidence="7 8" key="1">
    <citation type="submission" date="2010-12" db="EMBL/GenBank/DDBJ databases">
        <title>Complete sequence of Desulfurispirillum indicum S5.</title>
        <authorList>
            <consortium name="US DOE Joint Genome Institute"/>
            <person name="Lucas S."/>
            <person name="Copeland A."/>
            <person name="Lapidus A."/>
            <person name="Cheng J.-F."/>
            <person name="Goodwin L."/>
            <person name="Pitluck S."/>
            <person name="Chertkov O."/>
            <person name="Held B."/>
            <person name="Detter J.C."/>
            <person name="Han C."/>
            <person name="Tapia R."/>
            <person name="Land M."/>
            <person name="Hauser L."/>
            <person name="Kyrpides N."/>
            <person name="Ivanova N."/>
            <person name="Mikhailova N."/>
            <person name="Haggblom M."/>
            <person name="Rauschenbach I."/>
            <person name="Bini E."/>
            <person name="Woyke T."/>
        </authorList>
    </citation>
    <scope>NUCLEOTIDE SEQUENCE [LARGE SCALE GENOMIC DNA]</scope>
    <source>
        <strain evidence="8">ATCC BAA-1389 / DSM 22839 / S5</strain>
    </source>
</reference>
<dbReference type="InterPro" id="IPR022973">
    <property type="entry name" value="Ribosomal_uL10_bac"/>
</dbReference>
<evidence type="ECO:0000256" key="6">
    <source>
        <dbReference type="HAMAP-Rule" id="MF_00362"/>
    </source>
</evidence>
<comment type="function">
    <text evidence="1 6">Forms part of the ribosomal stalk, playing a central role in the interaction of the ribosome with GTP-bound translation factors.</text>
</comment>
<evidence type="ECO:0000313" key="7">
    <source>
        <dbReference type="EMBL" id="ADU66672.1"/>
    </source>
</evidence>
<evidence type="ECO:0000256" key="1">
    <source>
        <dbReference type="ARBA" id="ARBA00002633"/>
    </source>
</evidence>
<dbReference type="GO" id="GO:0005840">
    <property type="term" value="C:ribosome"/>
    <property type="evidence" value="ECO:0007669"/>
    <property type="project" value="UniProtKB-KW"/>
</dbReference>
<dbReference type="PANTHER" id="PTHR11560">
    <property type="entry name" value="39S RIBOSOMAL PROTEIN L10, MITOCHONDRIAL"/>
    <property type="match status" value="1"/>
</dbReference>
<dbReference type="GO" id="GO:0006412">
    <property type="term" value="P:translation"/>
    <property type="evidence" value="ECO:0007669"/>
    <property type="project" value="UniProtKB-UniRule"/>
</dbReference>
<accession>E6W246</accession>
<dbReference type="InterPro" id="IPR043141">
    <property type="entry name" value="Ribosomal_uL10-like_sf"/>
</dbReference>
<keyword evidence="4 6" id="KW-0687">Ribonucleoprotein</keyword>
<comment type="subunit">
    <text evidence="6">Part of the ribosomal stalk of the 50S ribosomal subunit. The N-terminus interacts with L11 and the large rRNA to form the base of the stalk. The C-terminus forms an elongated spine to which L12 dimers bind in a sequential fashion forming a multimeric L10(L12)X complex.</text>
</comment>
<dbReference type="FunCoup" id="E6W246">
    <property type="interactions" value="543"/>
</dbReference>
<organism evidence="7 8">
    <name type="scientific">Desulfurispirillum indicum (strain ATCC BAA-1389 / DSM 22839 / S5)</name>
    <dbReference type="NCBI Taxonomy" id="653733"/>
    <lineage>
        <taxon>Bacteria</taxon>
        <taxon>Pseudomonadati</taxon>
        <taxon>Chrysiogenota</taxon>
        <taxon>Chrysiogenia</taxon>
        <taxon>Chrysiogenales</taxon>
        <taxon>Chrysiogenaceae</taxon>
        <taxon>Desulfurispirillum</taxon>
    </lineage>
</organism>
<dbReference type="AlphaFoldDB" id="E6W246"/>
<dbReference type="CDD" id="cd05797">
    <property type="entry name" value="Ribosomal_L10"/>
    <property type="match status" value="1"/>
</dbReference>
<keyword evidence="3 6" id="KW-0689">Ribosomal protein</keyword>
<dbReference type="eggNOG" id="COG0244">
    <property type="taxonomic scope" value="Bacteria"/>
</dbReference>
<dbReference type="Gene3D" id="6.10.250.290">
    <property type="match status" value="1"/>
</dbReference>
<gene>
    <name evidence="6" type="primary">rplJ</name>
    <name evidence="7" type="ordered locus">Selin_1945</name>
</gene>
<dbReference type="HOGENOM" id="CLU_092227_0_0_0"/>
<dbReference type="NCBIfam" id="NF000955">
    <property type="entry name" value="PRK00099.1-1"/>
    <property type="match status" value="1"/>
</dbReference>
<dbReference type="GO" id="GO:0070180">
    <property type="term" value="F:large ribosomal subunit rRNA binding"/>
    <property type="evidence" value="ECO:0007669"/>
    <property type="project" value="UniProtKB-UniRule"/>
</dbReference>
<proteinExistence type="inferred from homology"/>
<keyword evidence="8" id="KW-1185">Reference proteome</keyword>
<comment type="similarity">
    <text evidence="2 6">Belongs to the universal ribosomal protein uL10 family.</text>
</comment>
<dbReference type="HAMAP" id="MF_00362">
    <property type="entry name" value="Ribosomal_uL10"/>
    <property type="match status" value="1"/>
</dbReference>
<dbReference type="InterPro" id="IPR001790">
    <property type="entry name" value="Ribosomal_uL10"/>
</dbReference>